<dbReference type="EMBL" id="CP115450">
    <property type="protein sequence ID" value="WBP91004.1"/>
    <property type="molecule type" value="Genomic_DNA"/>
</dbReference>
<keyword evidence="4" id="KW-1185">Reference proteome</keyword>
<proteinExistence type="predicted"/>
<dbReference type="RefSeq" id="WP_270150129.1">
    <property type="nucleotide sequence ID" value="NZ_CP115450.1"/>
</dbReference>
<dbReference type="PANTHER" id="PTHR40763">
    <property type="entry name" value="MEMBRANE PROTEIN-RELATED"/>
    <property type="match status" value="1"/>
</dbReference>
<sequence length="217" mass="23381">MPGQISLAKSRSDHAAQPAQPALRASHADRDQVVTALSIAAGEGRLTAEELDERVEAALSARTLGELSELTADLPPAPAAAAGDPARPKDVLRIEQNFGKAERTGRWVLPRRLELAGAWSHVTLDFTQAVITQDTLPIDVDLQGGNLTLILGPGMALDPYGLILEFSRIKGHRDPDPDTPVRLRIELAGKKSFGRIVVRRPRTWLPGRRTAALPAGH</sequence>
<feature type="domain" description="DUF1707" evidence="2">
    <location>
        <begin position="23"/>
        <end position="75"/>
    </location>
</feature>
<protein>
    <submittedName>
        <fullName evidence="3">DUF1707 domain-containing protein</fullName>
    </submittedName>
</protein>
<organism evidence="3 4">
    <name type="scientific">Kitasatospora cathayae</name>
    <dbReference type="NCBI Taxonomy" id="3004092"/>
    <lineage>
        <taxon>Bacteria</taxon>
        <taxon>Bacillati</taxon>
        <taxon>Actinomycetota</taxon>
        <taxon>Actinomycetes</taxon>
        <taxon>Kitasatosporales</taxon>
        <taxon>Streptomycetaceae</taxon>
        <taxon>Kitasatospora</taxon>
    </lineage>
</organism>
<name>A0ABY7QE18_9ACTN</name>
<dbReference type="PANTHER" id="PTHR40763:SF5">
    <property type="entry name" value="MEMBRANE PROTEIN"/>
    <property type="match status" value="1"/>
</dbReference>
<dbReference type="Pfam" id="PF08044">
    <property type="entry name" value="DUF1707"/>
    <property type="match status" value="1"/>
</dbReference>
<dbReference type="Proteomes" id="UP001212821">
    <property type="component" value="Chromosome"/>
</dbReference>
<gene>
    <name evidence="3" type="ORF">O1G21_37485</name>
</gene>
<evidence type="ECO:0000313" key="3">
    <source>
        <dbReference type="EMBL" id="WBP91004.1"/>
    </source>
</evidence>
<reference evidence="4" key="1">
    <citation type="submission" date="2022-12" db="EMBL/GenBank/DDBJ databases">
        <authorList>
            <person name="Mo P."/>
        </authorList>
    </citation>
    <scope>NUCLEOTIDE SEQUENCE [LARGE SCALE GENOMIC DNA]</scope>
    <source>
        <strain evidence="4">HUAS 3-15</strain>
    </source>
</reference>
<evidence type="ECO:0000313" key="4">
    <source>
        <dbReference type="Proteomes" id="UP001212821"/>
    </source>
</evidence>
<dbReference type="InterPro" id="IPR012551">
    <property type="entry name" value="DUF1707_SHOCT-like"/>
</dbReference>
<feature type="region of interest" description="Disordered" evidence="1">
    <location>
        <begin position="1"/>
        <end position="29"/>
    </location>
</feature>
<accession>A0ABY7QE18</accession>
<evidence type="ECO:0000259" key="2">
    <source>
        <dbReference type="Pfam" id="PF08044"/>
    </source>
</evidence>
<evidence type="ECO:0000256" key="1">
    <source>
        <dbReference type="SAM" id="MobiDB-lite"/>
    </source>
</evidence>